<protein>
    <recommendedName>
        <fullName evidence="4">Ubiquitin-like protease family profile domain-containing protein</fullName>
    </recommendedName>
</protein>
<dbReference type="PANTHER" id="PTHR48302:SF2">
    <property type="entry name" value="DUF1985 DOMAIN-CONTAINING PROTEIN"/>
    <property type="match status" value="1"/>
</dbReference>
<evidence type="ECO:0000256" key="1">
    <source>
        <dbReference type="ARBA" id="ARBA00005234"/>
    </source>
</evidence>
<keyword evidence="6" id="KW-1185">Reference proteome</keyword>
<evidence type="ECO:0000313" key="5">
    <source>
        <dbReference type="EMBL" id="PHT45491.1"/>
    </source>
</evidence>
<dbReference type="Proteomes" id="UP000224567">
    <property type="component" value="Unassembled WGS sequence"/>
</dbReference>
<evidence type="ECO:0000259" key="4">
    <source>
        <dbReference type="Pfam" id="PF02902"/>
    </source>
</evidence>
<dbReference type="OrthoDB" id="1301943at2759"/>
<dbReference type="PANTHER" id="PTHR48302">
    <property type="entry name" value="ULP1 PROTEASE FAMILY, C-TERMINAL CATALYTIC DOMAIN CONTAINING PROTEIN"/>
    <property type="match status" value="1"/>
</dbReference>
<gene>
    <name evidence="5" type="ORF">CQW23_14649</name>
</gene>
<dbReference type="AlphaFoldDB" id="A0A2G2WJT5"/>
<dbReference type="InterPro" id="IPR003653">
    <property type="entry name" value="Peptidase_C48_C"/>
</dbReference>
<organism evidence="5 6">
    <name type="scientific">Capsicum baccatum</name>
    <name type="common">Peruvian pepper</name>
    <dbReference type="NCBI Taxonomy" id="33114"/>
    <lineage>
        <taxon>Eukaryota</taxon>
        <taxon>Viridiplantae</taxon>
        <taxon>Streptophyta</taxon>
        <taxon>Embryophyta</taxon>
        <taxon>Tracheophyta</taxon>
        <taxon>Spermatophyta</taxon>
        <taxon>Magnoliopsida</taxon>
        <taxon>eudicotyledons</taxon>
        <taxon>Gunneridae</taxon>
        <taxon>Pentapetalae</taxon>
        <taxon>asterids</taxon>
        <taxon>lamiids</taxon>
        <taxon>Solanales</taxon>
        <taxon>Solanaceae</taxon>
        <taxon>Solanoideae</taxon>
        <taxon>Capsiceae</taxon>
        <taxon>Capsicum</taxon>
    </lineage>
</organism>
<comment type="similarity">
    <text evidence="1">Belongs to the peptidase C48 family.</text>
</comment>
<dbReference type="GO" id="GO:0008234">
    <property type="term" value="F:cysteine-type peptidase activity"/>
    <property type="evidence" value="ECO:0007669"/>
    <property type="project" value="InterPro"/>
</dbReference>
<reference evidence="6" key="2">
    <citation type="journal article" date="2017" name="J. Anim. Genet.">
        <title>Multiple reference genome sequences of hot pepper reveal the massive evolution of plant disease resistance genes by retroduplication.</title>
        <authorList>
            <person name="Kim S."/>
            <person name="Park J."/>
            <person name="Yeom S.-I."/>
            <person name="Kim Y.-M."/>
            <person name="Seo E."/>
            <person name="Kim K.-T."/>
            <person name="Kim M.-S."/>
            <person name="Lee J.M."/>
            <person name="Cheong K."/>
            <person name="Shin H.-S."/>
            <person name="Kim S.-B."/>
            <person name="Han K."/>
            <person name="Lee J."/>
            <person name="Park M."/>
            <person name="Lee H.-A."/>
            <person name="Lee H.-Y."/>
            <person name="Lee Y."/>
            <person name="Oh S."/>
            <person name="Lee J.H."/>
            <person name="Choi E."/>
            <person name="Choi E."/>
            <person name="Lee S.E."/>
            <person name="Jeon J."/>
            <person name="Kim H."/>
            <person name="Choi G."/>
            <person name="Song H."/>
            <person name="Lee J."/>
            <person name="Lee S.-C."/>
            <person name="Kwon J.-K."/>
            <person name="Lee H.-Y."/>
            <person name="Koo N."/>
            <person name="Hong Y."/>
            <person name="Kim R.W."/>
            <person name="Kang W.-H."/>
            <person name="Huh J.H."/>
            <person name="Kang B.-C."/>
            <person name="Yang T.-J."/>
            <person name="Lee Y.-H."/>
            <person name="Bennetzen J.L."/>
            <person name="Choi D."/>
        </authorList>
    </citation>
    <scope>NUCLEOTIDE SEQUENCE [LARGE SCALE GENOMIC DNA]</scope>
    <source>
        <strain evidence="6">cv. PBC81</strain>
    </source>
</reference>
<dbReference type="EMBL" id="MLFT02000006">
    <property type="protein sequence ID" value="PHT45491.1"/>
    <property type="molecule type" value="Genomic_DNA"/>
</dbReference>
<keyword evidence="3" id="KW-0378">Hydrolase</keyword>
<dbReference type="GO" id="GO:0006508">
    <property type="term" value="P:proteolysis"/>
    <property type="evidence" value="ECO:0007669"/>
    <property type="project" value="UniProtKB-KW"/>
</dbReference>
<dbReference type="SUPFAM" id="SSF54001">
    <property type="entry name" value="Cysteine proteinases"/>
    <property type="match status" value="1"/>
</dbReference>
<comment type="caution">
    <text evidence="5">The sequence shown here is derived from an EMBL/GenBank/DDBJ whole genome shotgun (WGS) entry which is preliminary data.</text>
</comment>
<proteinExistence type="inferred from homology"/>
<evidence type="ECO:0000256" key="2">
    <source>
        <dbReference type="ARBA" id="ARBA00022670"/>
    </source>
</evidence>
<evidence type="ECO:0000313" key="6">
    <source>
        <dbReference type="Proteomes" id="UP000224567"/>
    </source>
</evidence>
<feature type="domain" description="Ubiquitin-like protease family profile" evidence="4">
    <location>
        <begin position="157"/>
        <end position="236"/>
    </location>
</feature>
<evidence type="ECO:0000256" key="3">
    <source>
        <dbReference type="ARBA" id="ARBA00022801"/>
    </source>
</evidence>
<dbReference type="InterPro" id="IPR038765">
    <property type="entry name" value="Papain-like_cys_pep_sf"/>
</dbReference>
<reference evidence="5 6" key="1">
    <citation type="journal article" date="2017" name="Genome Biol.">
        <title>New reference genome sequences of hot pepper reveal the massive evolution of plant disease-resistance genes by retroduplication.</title>
        <authorList>
            <person name="Kim S."/>
            <person name="Park J."/>
            <person name="Yeom S.I."/>
            <person name="Kim Y.M."/>
            <person name="Seo E."/>
            <person name="Kim K.T."/>
            <person name="Kim M.S."/>
            <person name="Lee J.M."/>
            <person name="Cheong K."/>
            <person name="Shin H.S."/>
            <person name="Kim S.B."/>
            <person name="Han K."/>
            <person name="Lee J."/>
            <person name="Park M."/>
            <person name="Lee H.A."/>
            <person name="Lee H.Y."/>
            <person name="Lee Y."/>
            <person name="Oh S."/>
            <person name="Lee J.H."/>
            <person name="Choi E."/>
            <person name="Choi E."/>
            <person name="Lee S.E."/>
            <person name="Jeon J."/>
            <person name="Kim H."/>
            <person name="Choi G."/>
            <person name="Song H."/>
            <person name="Lee J."/>
            <person name="Lee S.C."/>
            <person name="Kwon J.K."/>
            <person name="Lee H.Y."/>
            <person name="Koo N."/>
            <person name="Hong Y."/>
            <person name="Kim R.W."/>
            <person name="Kang W.H."/>
            <person name="Huh J.H."/>
            <person name="Kang B.C."/>
            <person name="Yang T.J."/>
            <person name="Lee Y.H."/>
            <person name="Bennetzen J.L."/>
            <person name="Choi D."/>
        </authorList>
    </citation>
    <scope>NUCLEOTIDE SEQUENCE [LARGE SCALE GENOMIC DNA]</scope>
    <source>
        <strain evidence="6">cv. PBC81</strain>
    </source>
</reference>
<dbReference type="Gene3D" id="3.40.395.10">
    <property type="entry name" value="Adenoviral Proteinase, Chain A"/>
    <property type="match status" value="1"/>
</dbReference>
<sequence>MQSENLIKKNVTKKRTYKRKNVVCEQNSDSDFEDEISCSKLKKCKIDKDESSRGTRFLESNLPRNFIATYYFNLVDSDAYLNFDWENECFDVLLKTCSHGLKRNPTSFTFGGFHLALQIWFYECCVNMDKSVAIRDGVHQIPRILNWKTSSELIYNDYLKRTMFKQYSNERELVYVDKSFSNPLKYEIVRNAPQQRADSNDCGLYTCALVEYVSHSVFDVSNINFHAINHRLRYAALLCDFARRKQNDGAISDSEVTGNVTSRFGGPKICNEAVSNIQILHHAK</sequence>
<dbReference type="Pfam" id="PF02902">
    <property type="entry name" value="Peptidase_C48"/>
    <property type="match status" value="1"/>
</dbReference>
<keyword evidence="2" id="KW-0645">Protease</keyword>
<accession>A0A2G2WJT5</accession>
<name>A0A2G2WJT5_CAPBA</name>